<keyword evidence="2" id="KW-1185">Reference proteome</keyword>
<evidence type="ECO:0000313" key="2">
    <source>
        <dbReference type="Proteomes" id="UP000193920"/>
    </source>
</evidence>
<reference evidence="1 2" key="1">
    <citation type="submission" date="2016-08" db="EMBL/GenBank/DDBJ databases">
        <title>A Parts List for Fungal Cellulosomes Revealed by Comparative Genomics.</title>
        <authorList>
            <consortium name="DOE Joint Genome Institute"/>
            <person name="Haitjema C.H."/>
            <person name="Gilmore S.P."/>
            <person name="Henske J.K."/>
            <person name="Solomon K.V."/>
            <person name="De Groot R."/>
            <person name="Kuo A."/>
            <person name="Mondo S.J."/>
            <person name="Salamov A.A."/>
            <person name="Labutti K."/>
            <person name="Zhao Z."/>
            <person name="Chiniquy J."/>
            <person name="Barry K."/>
            <person name="Brewer H.M."/>
            <person name="Purvine S.O."/>
            <person name="Wright A.T."/>
            <person name="Boxma B."/>
            <person name="Van Alen T."/>
            <person name="Hackstein J.H."/>
            <person name="Baker S.E."/>
            <person name="Grigoriev I.V."/>
            <person name="O'Malley M.A."/>
        </authorList>
    </citation>
    <scope>NUCLEOTIDE SEQUENCE [LARGE SCALE GENOMIC DNA]</scope>
    <source>
        <strain evidence="1 2">G1</strain>
    </source>
</reference>
<evidence type="ECO:0000313" key="1">
    <source>
        <dbReference type="EMBL" id="ORY84573.1"/>
    </source>
</evidence>
<accession>A0A1Y2FKR7</accession>
<comment type="caution">
    <text evidence="1">The sequence shown here is derived from an EMBL/GenBank/DDBJ whole genome shotgun (WGS) entry which is preliminary data.</text>
</comment>
<organism evidence="1 2">
    <name type="scientific">Neocallimastix californiae</name>
    <dbReference type="NCBI Taxonomy" id="1754190"/>
    <lineage>
        <taxon>Eukaryota</taxon>
        <taxon>Fungi</taxon>
        <taxon>Fungi incertae sedis</taxon>
        <taxon>Chytridiomycota</taxon>
        <taxon>Chytridiomycota incertae sedis</taxon>
        <taxon>Neocallimastigomycetes</taxon>
        <taxon>Neocallimastigales</taxon>
        <taxon>Neocallimastigaceae</taxon>
        <taxon>Neocallimastix</taxon>
    </lineage>
</organism>
<name>A0A1Y2FKR7_9FUNG</name>
<dbReference type="Proteomes" id="UP000193920">
    <property type="component" value="Unassembled WGS sequence"/>
</dbReference>
<dbReference type="EMBL" id="MCOG01000005">
    <property type="protein sequence ID" value="ORY84573.1"/>
    <property type="molecule type" value="Genomic_DNA"/>
</dbReference>
<gene>
    <name evidence="1" type="ORF">LY90DRAFT_499289</name>
</gene>
<protein>
    <submittedName>
        <fullName evidence="1">Uncharacterized protein</fullName>
    </submittedName>
</protein>
<sequence>MENKIYKKFENNTIRFYEELENELLDDPIFFLKKNNYYINNWGDTYDTYPIFICDNININNKNSLTGKRLYEEFHTEKNLKFYDKYMDIRYINKREKENKIFIKKLNNFNNIYNNKKEIEKILKDPEYIINSCQNNYKEFLCMEAIFIYYAISLIHNNSGYILINIIVERTDIEYIFDDNNNKLKFIFGINKPPSYNKDDEYNIYSLI</sequence>
<dbReference type="AlphaFoldDB" id="A0A1Y2FKR7"/>
<proteinExistence type="predicted"/>